<feature type="transmembrane region" description="Helical" evidence="1">
    <location>
        <begin position="13"/>
        <end position="39"/>
    </location>
</feature>
<keyword evidence="2" id="KW-0150">Chloroplast</keyword>
<evidence type="ECO:0000313" key="2">
    <source>
        <dbReference type="EMBL" id="ARW61361.1"/>
    </source>
</evidence>
<dbReference type="GeneID" id="33354395"/>
<keyword evidence="1" id="KW-0472">Membrane</keyword>
<keyword evidence="1" id="KW-1133">Transmembrane helix</keyword>
<accession>A0A1Z1M691</accession>
<keyword evidence="1" id="KW-0812">Transmembrane</keyword>
<dbReference type="EMBL" id="MF101418">
    <property type="protein sequence ID" value="ARW61361.1"/>
    <property type="molecule type" value="Genomic_DNA"/>
</dbReference>
<organism evidence="2">
    <name type="scientific">Caloglossa intermedia</name>
    <dbReference type="NCBI Taxonomy" id="100879"/>
    <lineage>
        <taxon>Eukaryota</taxon>
        <taxon>Rhodophyta</taxon>
        <taxon>Florideophyceae</taxon>
        <taxon>Rhodymeniophycidae</taxon>
        <taxon>Ceramiales</taxon>
        <taxon>Delesseriaceae</taxon>
        <taxon>Caloglossa</taxon>
    </lineage>
</organism>
<sequence length="46" mass="5552">MIKILAFFAQVKYLFTLIIYCNISLITNIFITIFLIYVIKHYKDFT</sequence>
<keyword evidence="2" id="KW-0934">Plastid</keyword>
<reference evidence="2" key="1">
    <citation type="journal article" date="2017" name="J. Phycol.">
        <title>Analysis of chloroplast genomes and a supermatrix inform reclassification of the Rhodomelaceae (Rhodophyta).</title>
        <authorList>
            <person name="Diaz-Tapia P."/>
            <person name="Maggs C.A."/>
            <person name="West J.A."/>
            <person name="Verbruggen H."/>
        </authorList>
    </citation>
    <scope>NUCLEOTIDE SEQUENCE</scope>
    <source>
        <strain evidence="2">JW3535</strain>
    </source>
</reference>
<name>A0A1Z1M691_9FLOR</name>
<gene>
    <name evidence="2" type="primary">orf46</name>
</gene>
<dbReference type="RefSeq" id="YP_009392799.1">
    <property type="nucleotide sequence ID" value="NC_035265.1"/>
</dbReference>
<protein>
    <submittedName>
        <fullName evidence="2">Uncharacterized protein</fullName>
    </submittedName>
</protein>
<evidence type="ECO:0000256" key="1">
    <source>
        <dbReference type="SAM" id="Phobius"/>
    </source>
</evidence>
<dbReference type="AlphaFoldDB" id="A0A1Z1M691"/>
<geneLocation type="chloroplast" evidence="2"/>
<proteinExistence type="predicted"/>